<feature type="region of interest" description="Disordered" evidence="1">
    <location>
        <begin position="185"/>
        <end position="206"/>
    </location>
</feature>
<accession>Q6Z990</accession>
<feature type="compositionally biased region" description="Gly residues" evidence="1">
    <location>
        <begin position="191"/>
        <end position="206"/>
    </location>
</feature>
<dbReference type="AlphaFoldDB" id="Q6Z990"/>
<evidence type="ECO:0000313" key="3">
    <source>
        <dbReference type="EMBL" id="BAD03375.1"/>
    </source>
</evidence>
<feature type="compositionally biased region" description="Basic and acidic residues" evidence="1">
    <location>
        <begin position="142"/>
        <end position="152"/>
    </location>
</feature>
<feature type="compositionally biased region" description="Basic residues" evidence="1">
    <location>
        <begin position="323"/>
        <end position="335"/>
    </location>
</feature>
<reference evidence="2" key="2">
    <citation type="submission" date="2002-01" db="EMBL/GenBank/DDBJ databases">
        <title>Oryza sativa nipponbare(GA3) genomic DNA, chromosome 8, PAC clone:P0689D06.</title>
        <authorList>
            <person name="Sasaki T."/>
            <person name="Matsumoto T."/>
            <person name="Yamamoto K."/>
        </authorList>
    </citation>
    <scope>NUCLEOTIDE SEQUENCE</scope>
</reference>
<feature type="region of interest" description="Disordered" evidence="1">
    <location>
        <begin position="1"/>
        <end position="60"/>
    </location>
</feature>
<gene>
    <name evidence="3" type="ORF">P0683E12.3</name>
    <name evidence="2" type="ORF">P0689D06.7</name>
</gene>
<evidence type="ECO:0000313" key="4">
    <source>
        <dbReference type="Proteomes" id="UP000000763"/>
    </source>
</evidence>
<name>Q6Z990_ORYSJ</name>
<organism evidence="3 4">
    <name type="scientific">Oryza sativa subsp. japonica</name>
    <name type="common">Rice</name>
    <dbReference type="NCBI Taxonomy" id="39947"/>
    <lineage>
        <taxon>Eukaryota</taxon>
        <taxon>Viridiplantae</taxon>
        <taxon>Streptophyta</taxon>
        <taxon>Embryophyta</taxon>
        <taxon>Tracheophyta</taxon>
        <taxon>Spermatophyta</taxon>
        <taxon>Magnoliopsida</taxon>
        <taxon>Liliopsida</taxon>
        <taxon>Poales</taxon>
        <taxon>Poaceae</taxon>
        <taxon>BOP clade</taxon>
        <taxon>Oryzoideae</taxon>
        <taxon>Oryzeae</taxon>
        <taxon>Oryzinae</taxon>
        <taxon>Oryza</taxon>
        <taxon>Oryza sativa</taxon>
    </lineage>
</organism>
<feature type="region of interest" description="Disordered" evidence="1">
    <location>
        <begin position="295"/>
        <end position="351"/>
    </location>
</feature>
<evidence type="ECO:0000313" key="2">
    <source>
        <dbReference type="EMBL" id="BAD01737.1"/>
    </source>
</evidence>
<reference evidence="4" key="3">
    <citation type="journal article" date="2005" name="Nature">
        <title>The map-based sequence of the rice genome.</title>
        <authorList>
            <consortium name="International rice genome sequencing project (IRGSP)"/>
            <person name="Matsumoto T."/>
            <person name="Wu J."/>
            <person name="Kanamori H."/>
            <person name="Katayose Y."/>
            <person name="Fujisawa M."/>
            <person name="Namiki N."/>
            <person name="Mizuno H."/>
            <person name="Yamamoto K."/>
            <person name="Antonio B.A."/>
            <person name="Baba T."/>
            <person name="Sakata K."/>
            <person name="Nagamura Y."/>
            <person name="Aoki H."/>
            <person name="Arikawa K."/>
            <person name="Arita K."/>
            <person name="Bito T."/>
            <person name="Chiden Y."/>
            <person name="Fujitsuka N."/>
            <person name="Fukunaka R."/>
            <person name="Hamada M."/>
            <person name="Harada C."/>
            <person name="Hayashi A."/>
            <person name="Hijishita S."/>
            <person name="Honda M."/>
            <person name="Hosokawa S."/>
            <person name="Ichikawa Y."/>
            <person name="Idonuma A."/>
            <person name="Iijima M."/>
            <person name="Ikeda M."/>
            <person name="Ikeno M."/>
            <person name="Ito K."/>
            <person name="Ito S."/>
            <person name="Ito T."/>
            <person name="Ito Y."/>
            <person name="Ito Y."/>
            <person name="Iwabuchi A."/>
            <person name="Kamiya K."/>
            <person name="Karasawa W."/>
            <person name="Kurita K."/>
            <person name="Katagiri S."/>
            <person name="Kikuta A."/>
            <person name="Kobayashi H."/>
            <person name="Kobayashi N."/>
            <person name="Machita K."/>
            <person name="Maehara T."/>
            <person name="Masukawa M."/>
            <person name="Mizubayashi T."/>
            <person name="Mukai Y."/>
            <person name="Nagasaki H."/>
            <person name="Nagata Y."/>
            <person name="Naito S."/>
            <person name="Nakashima M."/>
            <person name="Nakama Y."/>
            <person name="Nakamichi Y."/>
            <person name="Nakamura M."/>
            <person name="Meguro A."/>
            <person name="Negishi M."/>
            <person name="Ohta I."/>
            <person name="Ohta T."/>
            <person name="Okamoto M."/>
            <person name="Ono N."/>
            <person name="Saji S."/>
            <person name="Sakaguchi M."/>
            <person name="Sakai K."/>
            <person name="Shibata M."/>
            <person name="Shimokawa T."/>
            <person name="Song J."/>
            <person name="Takazaki Y."/>
            <person name="Terasawa K."/>
            <person name="Tsugane M."/>
            <person name="Tsuji K."/>
            <person name="Ueda S."/>
            <person name="Waki K."/>
            <person name="Yamagata H."/>
            <person name="Yamamoto M."/>
            <person name="Yamamoto S."/>
            <person name="Yamane H."/>
            <person name="Yoshiki S."/>
            <person name="Yoshihara R."/>
            <person name="Yukawa K."/>
            <person name="Zhong H."/>
            <person name="Yano M."/>
            <person name="Yuan Q."/>
            <person name="Ouyang S."/>
            <person name="Liu J."/>
            <person name="Jones K.M."/>
            <person name="Gansberger K."/>
            <person name="Moffat K."/>
            <person name="Hill J."/>
            <person name="Bera J."/>
            <person name="Fadrosh D."/>
            <person name="Jin S."/>
            <person name="Johri S."/>
            <person name="Kim M."/>
            <person name="Overton L."/>
            <person name="Reardon M."/>
            <person name="Tsitrin T."/>
            <person name="Vuong H."/>
            <person name="Weaver B."/>
            <person name="Ciecko A."/>
            <person name="Tallon L."/>
            <person name="Jackson J."/>
            <person name="Pai G."/>
            <person name="Aken S.V."/>
            <person name="Utterback T."/>
            <person name="Reidmuller S."/>
            <person name="Feldblyum T."/>
            <person name="Hsiao J."/>
            <person name="Zismann V."/>
            <person name="Iobst S."/>
            <person name="de Vazeille A.R."/>
            <person name="Buell C.R."/>
            <person name="Ying K."/>
            <person name="Li Y."/>
            <person name="Lu T."/>
            <person name="Huang Y."/>
            <person name="Zhao Q."/>
            <person name="Feng Q."/>
            <person name="Zhang L."/>
            <person name="Zhu J."/>
            <person name="Weng Q."/>
            <person name="Mu J."/>
            <person name="Lu Y."/>
            <person name="Fan D."/>
            <person name="Liu Y."/>
            <person name="Guan J."/>
            <person name="Zhang Y."/>
            <person name="Yu S."/>
            <person name="Liu X."/>
            <person name="Zhang Y."/>
            <person name="Hong G."/>
            <person name="Han B."/>
            <person name="Choisne N."/>
            <person name="Demange N."/>
            <person name="Orjeda G."/>
            <person name="Samain S."/>
            <person name="Cattolico L."/>
            <person name="Pelletier E."/>
            <person name="Couloux A."/>
            <person name="Segurens B."/>
            <person name="Wincker P."/>
            <person name="D'Hont A."/>
            <person name="Scarpelli C."/>
            <person name="Weissenbach J."/>
            <person name="Salanoubat M."/>
            <person name="Quetier F."/>
            <person name="Yu Y."/>
            <person name="Kim H.R."/>
            <person name="Rambo T."/>
            <person name="Currie J."/>
            <person name="Collura K."/>
            <person name="Luo M."/>
            <person name="Yang T."/>
            <person name="Ammiraju J.S.S."/>
            <person name="Engler F."/>
            <person name="Soderlund C."/>
            <person name="Wing R.A."/>
            <person name="Palmer L.E."/>
            <person name="de la Bastide M."/>
            <person name="Spiegel L."/>
            <person name="Nascimento L."/>
            <person name="Zutavern T."/>
            <person name="O'Shaughnessy A."/>
            <person name="Dike S."/>
            <person name="Dedhia N."/>
            <person name="Preston R."/>
            <person name="Balija V."/>
            <person name="McCombie W.R."/>
            <person name="Chow T."/>
            <person name="Chen H."/>
            <person name="Chung M."/>
            <person name="Chen C."/>
            <person name="Shaw J."/>
            <person name="Wu H."/>
            <person name="Hsiao K."/>
            <person name="Chao Y."/>
            <person name="Chu M."/>
            <person name="Cheng C."/>
            <person name="Hour A."/>
            <person name="Lee P."/>
            <person name="Lin S."/>
            <person name="Lin Y."/>
            <person name="Liou J."/>
            <person name="Liu S."/>
            <person name="Hsing Y."/>
            <person name="Raghuvanshi S."/>
            <person name="Mohanty A."/>
            <person name="Bharti A.K."/>
            <person name="Gaur A."/>
            <person name="Gupta V."/>
            <person name="Kumar D."/>
            <person name="Ravi V."/>
            <person name="Vij S."/>
            <person name="Kapur A."/>
            <person name="Khurana P."/>
            <person name="Khurana P."/>
            <person name="Khurana J.P."/>
            <person name="Tyagi A.K."/>
            <person name="Gaikwad K."/>
            <person name="Singh A."/>
            <person name="Dalal V."/>
            <person name="Srivastava S."/>
            <person name="Dixit A."/>
            <person name="Pal A.K."/>
            <person name="Ghazi I.A."/>
            <person name="Yadav M."/>
            <person name="Pandit A."/>
            <person name="Bhargava A."/>
            <person name="Sureshbabu K."/>
            <person name="Batra K."/>
            <person name="Sharma T.R."/>
            <person name="Mohapatra T."/>
            <person name="Singh N.K."/>
            <person name="Messing J."/>
            <person name="Nelson A.B."/>
            <person name="Fuks G."/>
            <person name="Kavchok S."/>
            <person name="Keizer G."/>
            <person name="Linton E."/>
            <person name="Llaca V."/>
            <person name="Song R."/>
            <person name="Tanyolac B."/>
            <person name="Young S."/>
            <person name="Ho-Il K."/>
            <person name="Hahn J.H."/>
            <person name="Sangsakoo G."/>
            <person name="Vanavichit A."/>
            <person name="de Mattos Luiz.A.T."/>
            <person name="Zimmer P.D."/>
            <person name="Malone G."/>
            <person name="Dellagostin O."/>
            <person name="de Oliveira A.C."/>
            <person name="Bevan M."/>
            <person name="Bancroft I."/>
            <person name="Minx P."/>
            <person name="Cordum H."/>
            <person name="Wilson R."/>
            <person name="Cheng Z."/>
            <person name="Jin W."/>
            <person name="Jiang J."/>
            <person name="Leong S.A."/>
            <person name="Iwama H."/>
            <person name="Gojobori T."/>
            <person name="Itoh T."/>
            <person name="Niimura Y."/>
            <person name="Fujii Y."/>
            <person name="Habara T."/>
            <person name="Sakai H."/>
            <person name="Sato Y."/>
            <person name="Wilson G."/>
            <person name="Kumar K."/>
            <person name="McCouch S."/>
            <person name="Juretic N."/>
            <person name="Hoen D."/>
            <person name="Wright S."/>
            <person name="Bruskiewich R."/>
            <person name="Bureau T."/>
            <person name="Miyao A."/>
            <person name="Hirochika H."/>
            <person name="Nishikawa T."/>
            <person name="Kadowaki K."/>
            <person name="Sugiura M."/>
            <person name="Burr B."/>
            <person name="Sasaki T."/>
        </authorList>
    </citation>
    <scope>NUCLEOTIDE SEQUENCE [LARGE SCALE GENOMIC DNA]</scope>
    <source>
        <strain evidence="4">cv. Nipponbare</strain>
    </source>
</reference>
<proteinExistence type="predicted"/>
<reference evidence="3" key="1">
    <citation type="submission" date="2002-01" db="EMBL/GenBank/DDBJ databases">
        <title>Oryza sativa nipponbare(GA3) genomic DNA, chromosome 8, PAC clone:P0683E12.</title>
        <authorList>
            <person name="Sasaki T."/>
            <person name="Matsumoto T."/>
            <person name="Yamamoto K."/>
        </authorList>
    </citation>
    <scope>NUCLEOTIDE SEQUENCE</scope>
</reference>
<feature type="region of interest" description="Disordered" evidence="1">
    <location>
        <begin position="130"/>
        <end position="152"/>
    </location>
</feature>
<dbReference type="EMBL" id="AP004621">
    <property type="protein sequence ID" value="BAD01737.1"/>
    <property type="molecule type" value="Genomic_DNA"/>
</dbReference>
<sequence length="388" mass="40729">MARARGLYGLASDNGNGRGQRPTGRHTADNGRASNGWRGRERGQSSHTGGGGREGARPLDWERRTGAVGIVDCFAPRPACQIKGRALAGHKQGYMVAAFTGSTVVNHAPNLLTHAFTPILLLAQREEGEGAARGRKGRLRRLTRDGDGGWRRRTNKADGRLWGNLERRPAEAKAVEGEVVDDGTARRRFGGGEAARQGGGGGLAGGGEVAAADWSSAVAAADWLGEVAAAARWRRRIGWRRRRLVAAVAAADWSGGDEVAAADWLVAARWRRRIGWAAASGSIDLSAIDIHSGAAGVSATTPPSPSLAAGQLDAPPPPSAAARPRRPTATKRPRRYCSPAAQFPGALTAGGGAQREWWRTAEWWRRTAAGVVANGGEVVALTAVPSDA</sequence>
<evidence type="ECO:0000256" key="1">
    <source>
        <dbReference type="SAM" id="MobiDB-lite"/>
    </source>
</evidence>
<protein>
    <submittedName>
        <fullName evidence="3">Uncharacterized protein</fullName>
    </submittedName>
</protein>
<dbReference type="Proteomes" id="UP000000763">
    <property type="component" value="Chromosome 8"/>
</dbReference>
<dbReference type="EMBL" id="AP004706">
    <property type="protein sequence ID" value="BAD03375.1"/>
    <property type="molecule type" value="Genomic_DNA"/>
</dbReference>
<reference evidence="4" key="4">
    <citation type="journal article" date="2008" name="Nucleic Acids Res.">
        <title>The rice annotation project database (RAP-DB): 2008 update.</title>
        <authorList>
            <consortium name="The rice annotation project (RAP)"/>
        </authorList>
    </citation>
    <scope>GENOME REANNOTATION</scope>
    <source>
        <strain evidence="4">cv. Nipponbare</strain>
    </source>
</reference>